<keyword evidence="4" id="KW-1185">Reference proteome</keyword>
<evidence type="ECO:0000313" key="3">
    <source>
        <dbReference type="EMBL" id="KAG5669298.1"/>
    </source>
</evidence>
<organism evidence="3 4">
    <name type="scientific">Polypedilum vanderplanki</name>
    <name type="common">Sleeping chironomid midge</name>
    <dbReference type="NCBI Taxonomy" id="319348"/>
    <lineage>
        <taxon>Eukaryota</taxon>
        <taxon>Metazoa</taxon>
        <taxon>Ecdysozoa</taxon>
        <taxon>Arthropoda</taxon>
        <taxon>Hexapoda</taxon>
        <taxon>Insecta</taxon>
        <taxon>Pterygota</taxon>
        <taxon>Neoptera</taxon>
        <taxon>Endopterygota</taxon>
        <taxon>Diptera</taxon>
        <taxon>Nematocera</taxon>
        <taxon>Chironomoidea</taxon>
        <taxon>Chironomidae</taxon>
        <taxon>Chironominae</taxon>
        <taxon>Polypedilum</taxon>
        <taxon>Polypedilum</taxon>
    </lineage>
</organism>
<dbReference type="AlphaFoldDB" id="A0A9J6BHW7"/>
<dbReference type="Proteomes" id="UP001107558">
    <property type="component" value="Chromosome 4"/>
</dbReference>
<name>A0A9J6BHW7_POLVA</name>
<proteinExistence type="predicted"/>
<feature type="chain" id="PRO_5039925742" evidence="2">
    <location>
        <begin position="16"/>
        <end position="238"/>
    </location>
</feature>
<accession>A0A9J6BHW7</accession>
<dbReference type="EMBL" id="JADBJN010000004">
    <property type="protein sequence ID" value="KAG5669298.1"/>
    <property type="molecule type" value="Genomic_DNA"/>
</dbReference>
<gene>
    <name evidence="3" type="ORF">PVAND_017186</name>
</gene>
<reference evidence="3" key="1">
    <citation type="submission" date="2021-03" db="EMBL/GenBank/DDBJ databases">
        <title>Chromosome level genome of the anhydrobiotic midge Polypedilum vanderplanki.</title>
        <authorList>
            <person name="Yoshida Y."/>
            <person name="Kikawada T."/>
            <person name="Gusev O."/>
        </authorList>
    </citation>
    <scope>NUCLEOTIDE SEQUENCE</scope>
    <source>
        <strain evidence="3">NIAS01</strain>
        <tissue evidence="3">Whole body or cell culture</tissue>
    </source>
</reference>
<protein>
    <submittedName>
        <fullName evidence="3">Uncharacterized protein</fullName>
    </submittedName>
</protein>
<comment type="caution">
    <text evidence="3">The sequence shown here is derived from an EMBL/GenBank/DDBJ whole genome shotgun (WGS) entry which is preliminary data.</text>
</comment>
<feature type="region of interest" description="Disordered" evidence="1">
    <location>
        <begin position="208"/>
        <end position="238"/>
    </location>
</feature>
<evidence type="ECO:0000256" key="1">
    <source>
        <dbReference type="SAM" id="MobiDB-lite"/>
    </source>
</evidence>
<evidence type="ECO:0000313" key="4">
    <source>
        <dbReference type="Proteomes" id="UP001107558"/>
    </source>
</evidence>
<feature type="signal peptide" evidence="2">
    <location>
        <begin position="1"/>
        <end position="15"/>
    </location>
</feature>
<dbReference type="OrthoDB" id="10504792at2759"/>
<feature type="compositionally biased region" description="Low complexity" evidence="1">
    <location>
        <begin position="215"/>
        <end position="238"/>
    </location>
</feature>
<keyword evidence="2" id="KW-0732">Signal</keyword>
<sequence>MKIFIFFSFISTVISVDINNPRSCPISIQEPDKTTCCDNLNNKRDDFTKCCNYPIMVVYRDDYDDCTNQCTKNGKEATRCCLLSCCFKKLGIIADNSSIINTQGLINSFTMSVKNPNDWSDKIGCVVENCTRMIEKPPPTTDTTSDDYKNYWDCFEQIPMYFYDIVDCAYDYNFIYCPNYPFNQGKCYETFYYVNDCFVNDSPICGSPANDPRTSNNGEDPSNDGNNGGSQSNNQTSS</sequence>
<evidence type="ECO:0000256" key="2">
    <source>
        <dbReference type="SAM" id="SignalP"/>
    </source>
</evidence>